<evidence type="ECO:0000256" key="2">
    <source>
        <dbReference type="ARBA" id="ARBA00011085"/>
    </source>
</evidence>
<dbReference type="RefSeq" id="XP_007319284.1">
    <property type="nucleotide sequence ID" value="XM_007319222.1"/>
</dbReference>
<keyword evidence="7 10" id="KW-0472">Membrane</keyword>
<dbReference type="GO" id="GO:0005886">
    <property type="term" value="C:plasma membrane"/>
    <property type="evidence" value="ECO:0007669"/>
    <property type="project" value="TreeGrafter"/>
</dbReference>
<evidence type="ECO:0000256" key="9">
    <source>
        <dbReference type="ARBA" id="ARBA00023224"/>
    </source>
</evidence>
<evidence type="ECO:0000256" key="7">
    <source>
        <dbReference type="ARBA" id="ARBA00023136"/>
    </source>
</evidence>
<dbReference type="Proteomes" id="UP000008064">
    <property type="component" value="Unassembled WGS sequence"/>
</dbReference>
<dbReference type="InterPro" id="IPR001499">
    <property type="entry name" value="GPCR_STE3"/>
</dbReference>
<proteinExistence type="inferred from homology"/>
<dbReference type="GeneID" id="18809219"/>
<keyword evidence="9" id="KW-0807">Transducer</keyword>
<dbReference type="PANTHER" id="PTHR28097">
    <property type="entry name" value="PHEROMONE A FACTOR RECEPTOR"/>
    <property type="match status" value="1"/>
</dbReference>
<feature type="transmembrane region" description="Helical" evidence="10">
    <location>
        <begin position="75"/>
        <end position="100"/>
    </location>
</feature>
<dbReference type="GO" id="GO:0004932">
    <property type="term" value="F:mating-type factor pheromone receptor activity"/>
    <property type="evidence" value="ECO:0007669"/>
    <property type="project" value="InterPro"/>
</dbReference>
<protein>
    <submittedName>
        <fullName evidence="11">Uncharacterized protein</fullName>
    </submittedName>
</protein>
<evidence type="ECO:0000256" key="5">
    <source>
        <dbReference type="ARBA" id="ARBA00022989"/>
    </source>
</evidence>
<sequence length="156" mass="17591">GTSALIIWIGLLCLNGFINSIVWDHNVTNWAPVWCDISSRLMLGGGIGVQSACLCIAHYLYFVTRNITTNRPSQIRVPIACDLFLVIGVPTLYIVVSYIFQSNRFVMFEEIGCYYAIYNTQPILPLLLIWPLIVSLILLVYLGKHLVAPLYPLKMI</sequence>
<evidence type="ECO:0000256" key="4">
    <source>
        <dbReference type="ARBA" id="ARBA00022692"/>
    </source>
</evidence>
<evidence type="ECO:0000256" key="3">
    <source>
        <dbReference type="ARBA" id="ARBA00022507"/>
    </source>
</evidence>
<name>F8P0G7_SERL9</name>
<dbReference type="EMBL" id="GL945435">
    <property type="protein sequence ID" value="EGO23522.1"/>
    <property type="molecule type" value="Genomic_DNA"/>
</dbReference>
<feature type="transmembrane region" description="Helical" evidence="10">
    <location>
        <begin position="43"/>
        <end position="63"/>
    </location>
</feature>
<keyword evidence="6" id="KW-0297">G-protein coupled receptor</keyword>
<comment type="similarity">
    <text evidence="2">Belongs to the G-protein coupled receptor 4 family.</text>
</comment>
<keyword evidence="3" id="KW-0589">Pheromone response</keyword>
<dbReference type="GO" id="GO:0000750">
    <property type="term" value="P:pheromone-dependent signal transduction involved in conjugation with cellular fusion"/>
    <property type="evidence" value="ECO:0007669"/>
    <property type="project" value="TreeGrafter"/>
</dbReference>
<evidence type="ECO:0000256" key="1">
    <source>
        <dbReference type="ARBA" id="ARBA00004141"/>
    </source>
</evidence>
<dbReference type="PRINTS" id="PR00899">
    <property type="entry name" value="GPCRSTE3"/>
</dbReference>
<feature type="transmembrane region" description="Helical" evidence="10">
    <location>
        <begin position="5"/>
        <end position="23"/>
    </location>
</feature>
<accession>F8P0G7</accession>
<gene>
    <name evidence="11" type="ORF">SERLADRAFT_349538</name>
</gene>
<reference evidence="11" key="1">
    <citation type="submission" date="2011-04" db="EMBL/GenBank/DDBJ databases">
        <title>Evolution of plant cell wall degrading machinery underlies the functional diversity of forest fungi.</title>
        <authorList>
            <consortium name="US DOE Joint Genome Institute (JGI-PGF)"/>
            <person name="Eastwood D.C."/>
            <person name="Floudas D."/>
            <person name="Binder M."/>
            <person name="Majcherczyk A."/>
            <person name="Schneider P."/>
            <person name="Aerts A."/>
            <person name="Asiegbu F.O."/>
            <person name="Baker S.E."/>
            <person name="Barry K."/>
            <person name="Bendiksby M."/>
            <person name="Blumentritt M."/>
            <person name="Coutinho P.M."/>
            <person name="Cullen D."/>
            <person name="Cullen D."/>
            <person name="Gathman A."/>
            <person name="Goodell B."/>
            <person name="Henrissat B."/>
            <person name="Ihrmark K."/>
            <person name="Kauserud H."/>
            <person name="Kohler A."/>
            <person name="LaButti K."/>
            <person name="Lapidus A."/>
            <person name="Lavin J.L."/>
            <person name="Lee Y.-H."/>
            <person name="Lindquist E."/>
            <person name="Lilly W."/>
            <person name="Lucas S."/>
            <person name="Morin E."/>
            <person name="Murat C."/>
            <person name="Oguiza J.A."/>
            <person name="Park J."/>
            <person name="Pisabarro A.G."/>
            <person name="Riley R."/>
            <person name="Rosling A."/>
            <person name="Salamov A."/>
            <person name="Schmidt O."/>
            <person name="Schmutz J."/>
            <person name="Skrede I."/>
            <person name="Stenlid J."/>
            <person name="Wiebenga A."/>
            <person name="Xie X."/>
            <person name="Kues U."/>
            <person name="Hibbett D.S."/>
            <person name="Hoffmeister D."/>
            <person name="Hogberg N."/>
            <person name="Martin F."/>
            <person name="Grigoriev I.V."/>
            <person name="Watkinson S.C."/>
        </authorList>
    </citation>
    <scope>NUCLEOTIDE SEQUENCE</scope>
    <source>
        <strain evidence="11">S7.9</strain>
    </source>
</reference>
<keyword evidence="5 10" id="KW-1133">Transmembrane helix</keyword>
<organism>
    <name type="scientific">Serpula lacrymans var. lacrymans (strain S7.9)</name>
    <name type="common">Dry rot fungus</name>
    <dbReference type="NCBI Taxonomy" id="578457"/>
    <lineage>
        <taxon>Eukaryota</taxon>
        <taxon>Fungi</taxon>
        <taxon>Dikarya</taxon>
        <taxon>Basidiomycota</taxon>
        <taxon>Agaricomycotina</taxon>
        <taxon>Agaricomycetes</taxon>
        <taxon>Agaricomycetidae</taxon>
        <taxon>Boletales</taxon>
        <taxon>Coniophorineae</taxon>
        <taxon>Serpulaceae</taxon>
        <taxon>Serpula</taxon>
    </lineage>
</organism>
<evidence type="ECO:0000256" key="10">
    <source>
        <dbReference type="SAM" id="Phobius"/>
    </source>
</evidence>
<dbReference type="AlphaFoldDB" id="F8P0G7"/>
<keyword evidence="4 10" id="KW-0812">Transmembrane</keyword>
<feature type="non-terminal residue" evidence="11">
    <location>
        <position position="1"/>
    </location>
</feature>
<dbReference type="KEGG" id="sla:SERLADRAFT_349538"/>
<evidence type="ECO:0000256" key="8">
    <source>
        <dbReference type="ARBA" id="ARBA00023170"/>
    </source>
</evidence>
<dbReference type="PANTHER" id="PTHR28097:SF1">
    <property type="entry name" value="PHEROMONE A FACTOR RECEPTOR"/>
    <property type="match status" value="1"/>
</dbReference>
<dbReference type="Pfam" id="PF02076">
    <property type="entry name" value="STE3"/>
    <property type="match status" value="1"/>
</dbReference>
<dbReference type="OrthoDB" id="2874149at2759"/>
<dbReference type="HOGENOM" id="CLU_114235_0_0_1"/>
<evidence type="ECO:0000256" key="6">
    <source>
        <dbReference type="ARBA" id="ARBA00023040"/>
    </source>
</evidence>
<evidence type="ECO:0000313" key="11">
    <source>
        <dbReference type="EMBL" id="EGO23522.1"/>
    </source>
</evidence>
<keyword evidence="8" id="KW-0675">Receptor</keyword>
<comment type="subcellular location">
    <subcellularLocation>
        <location evidence="1">Membrane</location>
        <topology evidence="1">Multi-pass membrane protein</topology>
    </subcellularLocation>
</comment>
<feature type="transmembrane region" description="Helical" evidence="10">
    <location>
        <begin position="123"/>
        <end position="142"/>
    </location>
</feature>